<reference evidence="1" key="2">
    <citation type="journal article" date="2021" name="Genome Biol. Evol.">
        <title>Developing a high-quality reference genome for a parasitic bivalve with doubly uniparental inheritance (Bivalvia: Unionida).</title>
        <authorList>
            <person name="Smith C.H."/>
        </authorList>
    </citation>
    <scope>NUCLEOTIDE SEQUENCE</scope>
    <source>
        <strain evidence="1">CHS0354</strain>
        <tissue evidence="1">Mantle</tissue>
    </source>
</reference>
<protein>
    <submittedName>
        <fullName evidence="1">Uncharacterized protein</fullName>
    </submittedName>
</protein>
<dbReference type="AlphaFoldDB" id="A0AAE0TJ59"/>
<evidence type="ECO:0000313" key="2">
    <source>
        <dbReference type="Proteomes" id="UP001195483"/>
    </source>
</evidence>
<evidence type="ECO:0000313" key="1">
    <source>
        <dbReference type="EMBL" id="KAK3611361.1"/>
    </source>
</evidence>
<sequence length="50" mass="5693">MKNELEFCGGILFTNASDFHTRMIRLINSHGIIIDHFTATGIRSNNVSNW</sequence>
<name>A0AAE0TJ59_9BIVA</name>
<reference evidence="1" key="3">
    <citation type="submission" date="2023-05" db="EMBL/GenBank/DDBJ databases">
        <authorList>
            <person name="Smith C.H."/>
        </authorList>
    </citation>
    <scope>NUCLEOTIDE SEQUENCE</scope>
    <source>
        <strain evidence="1">CHS0354</strain>
        <tissue evidence="1">Mantle</tissue>
    </source>
</reference>
<organism evidence="1 2">
    <name type="scientific">Potamilus streckersoni</name>
    <dbReference type="NCBI Taxonomy" id="2493646"/>
    <lineage>
        <taxon>Eukaryota</taxon>
        <taxon>Metazoa</taxon>
        <taxon>Spiralia</taxon>
        <taxon>Lophotrochozoa</taxon>
        <taxon>Mollusca</taxon>
        <taxon>Bivalvia</taxon>
        <taxon>Autobranchia</taxon>
        <taxon>Heteroconchia</taxon>
        <taxon>Palaeoheterodonta</taxon>
        <taxon>Unionida</taxon>
        <taxon>Unionoidea</taxon>
        <taxon>Unionidae</taxon>
        <taxon>Ambleminae</taxon>
        <taxon>Lampsilini</taxon>
        <taxon>Potamilus</taxon>
    </lineage>
</organism>
<reference evidence="1" key="1">
    <citation type="journal article" date="2021" name="Genome Biol. Evol.">
        <title>A High-Quality Reference Genome for a Parasitic Bivalve with Doubly Uniparental Inheritance (Bivalvia: Unionida).</title>
        <authorList>
            <person name="Smith C.H."/>
        </authorList>
    </citation>
    <scope>NUCLEOTIDE SEQUENCE</scope>
    <source>
        <strain evidence="1">CHS0354</strain>
    </source>
</reference>
<gene>
    <name evidence="1" type="ORF">CHS0354_025892</name>
</gene>
<accession>A0AAE0TJ59</accession>
<dbReference type="EMBL" id="JAEAOA010001548">
    <property type="protein sequence ID" value="KAK3611361.1"/>
    <property type="molecule type" value="Genomic_DNA"/>
</dbReference>
<keyword evidence="2" id="KW-1185">Reference proteome</keyword>
<dbReference type="Proteomes" id="UP001195483">
    <property type="component" value="Unassembled WGS sequence"/>
</dbReference>
<proteinExistence type="predicted"/>
<comment type="caution">
    <text evidence="1">The sequence shown here is derived from an EMBL/GenBank/DDBJ whole genome shotgun (WGS) entry which is preliminary data.</text>
</comment>